<organism evidence="2">
    <name type="scientific">uncultured bacterium B7P37metaSE</name>
    <dbReference type="NCBI Taxonomy" id="670783"/>
    <lineage>
        <taxon>Bacteria</taxon>
        <taxon>environmental samples</taxon>
    </lineage>
</organism>
<feature type="region of interest" description="Disordered" evidence="1">
    <location>
        <begin position="306"/>
        <end position="327"/>
    </location>
</feature>
<reference evidence="2" key="1">
    <citation type="submission" date="2009-07" db="EMBL/GenBank/DDBJ databases">
        <title>Construction of a metagenomic library and prospecting for genes involved in antibiotic biosynthesis.</title>
        <authorList>
            <person name="Schuch V."/>
            <person name="Gomes E.S."/>
            <person name="Lemos E.G.M."/>
        </authorList>
    </citation>
    <scope>NUCLEOTIDE SEQUENCE</scope>
</reference>
<dbReference type="EMBL" id="GQ406244">
    <property type="protein sequence ID" value="ACV30055.1"/>
    <property type="molecule type" value="Genomic_DNA"/>
</dbReference>
<accession>C8CIK5</accession>
<evidence type="ECO:0000313" key="2">
    <source>
        <dbReference type="EMBL" id="ACV30055.1"/>
    </source>
</evidence>
<dbReference type="InterPro" id="IPR006311">
    <property type="entry name" value="TAT_signal"/>
</dbReference>
<name>C8CIK5_9BACT</name>
<evidence type="ECO:0000256" key="1">
    <source>
        <dbReference type="SAM" id="MobiDB-lite"/>
    </source>
</evidence>
<dbReference type="AlphaFoldDB" id="C8CIK5"/>
<protein>
    <recommendedName>
        <fullName evidence="3">Leucine-binding protein domain-containing protein</fullName>
    </recommendedName>
</protein>
<dbReference type="PROSITE" id="PS51318">
    <property type="entry name" value="TAT"/>
    <property type="match status" value="1"/>
</dbReference>
<proteinExistence type="predicted"/>
<sequence>MGKHHDGKDGTTRRNVLIKAAGGAAAIAGAIASAQAQTGPKKIRAVAVGSFPDTTFNTPTPLPPGPRPYIAGLVDWLEATQKSNPAANGVGQFLRGTGANNYVIEYRERAVGALASAFTNITNNDLLFCMSTSVGDAAIDYLEANNLTTPMVVISSHFDNFEQSNVCVVSAQRPQLIRKCYNNFKSIHSSMTKTYALHRADNFASVDALRHVRGFVTAVPVLDTEDPGTKVQGLNGTATDGLLVLPADRFFAVAADIVTKAGPMPTYWTTPDWPPGLSSHPHSGAHGYRQDTCGRYMAERVARIWMNNNQPPNPKDVKIQGPPTTVP</sequence>
<evidence type="ECO:0008006" key="3">
    <source>
        <dbReference type="Google" id="ProtNLM"/>
    </source>
</evidence>